<protein>
    <submittedName>
        <fullName evidence="2">Uncharacterized protein</fullName>
    </submittedName>
</protein>
<keyword evidence="3" id="KW-1185">Reference proteome</keyword>
<feature type="compositionally biased region" description="Basic and acidic residues" evidence="1">
    <location>
        <begin position="148"/>
        <end position="168"/>
    </location>
</feature>
<organism evidence="2 3">
    <name type="scientific">Liparis tanakae</name>
    <name type="common">Tanaka's snailfish</name>
    <dbReference type="NCBI Taxonomy" id="230148"/>
    <lineage>
        <taxon>Eukaryota</taxon>
        <taxon>Metazoa</taxon>
        <taxon>Chordata</taxon>
        <taxon>Craniata</taxon>
        <taxon>Vertebrata</taxon>
        <taxon>Euteleostomi</taxon>
        <taxon>Actinopterygii</taxon>
        <taxon>Neopterygii</taxon>
        <taxon>Teleostei</taxon>
        <taxon>Neoteleostei</taxon>
        <taxon>Acanthomorphata</taxon>
        <taxon>Eupercaria</taxon>
        <taxon>Perciformes</taxon>
        <taxon>Cottioidei</taxon>
        <taxon>Cottales</taxon>
        <taxon>Liparidae</taxon>
        <taxon>Liparis</taxon>
    </lineage>
</organism>
<dbReference type="AlphaFoldDB" id="A0A4Z2HP62"/>
<gene>
    <name evidence="2" type="ORF">EYF80_022996</name>
</gene>
<name>A0A4Z2HP62_9TELE</name>
<comment type="caution">
    <text evidence="2">The sequence shown here is derived from an EMBL/GenBank/DDBJ whole genome shotgun (WGS) entry which is preliminary data.</text>
</comment>
<dbReference type="EMBL" id="SRLO01000214">
    <property type="protein sequence ID" value="TNN66754.1"/>
    <property type="molecule type" value="Genomic_DNA"/>
</dbReference>
<proteinExistence type="predicted"/>
<evidence type="ECO:0000313" key="3">
    <source>
        <dbReference type="Proteomes" id="UP000314294"/>
    </source>
</evidence>
<evidence type="ECO:0000313" key="2">
    <source>
        <dbReference type="EMBL" id="TNN66754.1"/>
    </source>
</evidence>
<evidence type="ECO:0000256" key="1">
    <source>
        <dbReference type="SAM" id="MobiDB-lite"/>
    </source>
</evidence>
<sequence>MVATFRLMPLSHRGRNVTQPGVCCSSRYTGTAGGAQTGCFGPSVASAEGLIVEWWMCLSKLPQPGRRQKANFKCNSIIFHACKQIQELHDSESLQCVALPFSLRSADIQGCLSLSNKINCSAIFTLNVSAGDGQRGPERSRAVQSGPERSRGVQRGPERSREVQRGPERSTSVHSAPFLARPREV</sequence>
<accession>A0A4Z2HP62</accession>
<dbReference type="Proteomes" id="UP000314294">
    <property type="component" value="Unassembled WGS sequence"/>
</dbReference>
<feature type="region of interest" description="Disordered" evidence="1">
    <location>
        <begin position="131"/>
        <end position="185"/>
    </location>
</feature>
<reference evidence="2 3" key="1">
    <citation type="submission" date="2019-03" db="EMBL/GenBank/DDBJ databases">
        <title>First draft genome of Liparis tanakae, snailfish: a comprehensive survey of snailfish specific genes.</title>
        <authorList>
            <person name="Kim W."/>
            <person name="Song I."/>
            <person name="Jeong J.-H."/>
            <person name="Kim D."/>
            <person name="Kim S."/>
            <person name="Ryu S."/>
            <person name="Song J.Y."/>
            <person name="Lee S.K."/>
        </authorList>
    </citation>
    <scope>NUCLEOTIDE SEQUENCE [LARGE SCALE GENOMIC DNA]</scope>
    <source>
        <tissue evidence="2">Muscle</tissue>
    </source>
</reference>